<feature type="transmembrane region" description="Helical" evidence="8">
    <location>
        <begin position="49"/>
        <end position="73"/>
    </location>
</feature>
<keyword evidence="6 8" id="KW-0472">Membrane</keyword>
<evidence type="ECO:0000313" key="11">
    <source>
        <dbReference type="Proteomes" id="UP001175353"/>
    </source>
</evidence>
<dbReference type="AlphaFoldDB" id="A0AAN6KQF5"/>
<dbReference type="PANTHER" id="PTHR21212">
    <property type="entry name" value="BERNARDINELLI-SEIP CONGENITAL LIPODYSTROPHY 2 HOMOLOG BSCL2 PROTEIN"/>
    <property type="match status" value="1"/>
</dbReference>
<dbReference type="CDD" id="cd23995">
    <property type="entry name" value="Seipin_BSCL2_like"/>
    <property type="match status" value="1"/>
</dbReference>
<feature type="region of interest" description="Disordered" evidence="7">
    <location>
        <begin position="154"/>
        <end position="177"/>
    </location>
</feature>
<protein>
    <recommendedName>
        <fullName evidence="12">Seipin</fullName>
    </recommendedName>
</protein>
<gene>
    <name evidence="9" type="ORF">LTR82_016380</name>
    <name evidence="10" type="ORF">LTR91_007905</name>
</gene>
<evidence type="ECO:0000256" key="2">
    <source>
        <dbReference type="ARBA" id="ARBA00022692"/>
    </source>
</evidence>
<reference evidence="10" key="2">
    <citation type="submission" date="2023-06" db="EMBL/GenBank/DDBJ databases">
        <title>Black Yeasts Isolated from many extreme environments.</title>
        <authorList>
            <person name="Coleine C."/>
            <person name="Stajich J.E."/>
            <person name="Selbmann L."/>
        </authorList>
    </citation>
    <scope>NUCLEOTIDE SEQUENCE</scope>
    <source>
        <strain evidence="10">CCFEE 5200</strain>
    </source>
</reference>
<feature type="region of interest" description="Disordered" evidence="7">
    <location>
        <begin position="364"/>
        <end position="440"/>
    </location>
</feature>
<sequence>MAHKHGSTPKEPDDDPPNGGLIALVKSLLLKPFHIVLSKTALRAYLTTFLAVATAVVLFGFAVTAYILFYWSYIPRIGFERTVHLQFDNVYSNPPTGAVGGAERTHPHGVVGLWPDLVGAQRYDILVELHFPRSPANTDAGNFMLLTTLHAPPSPPTSGAQAAIEAATSPPGNSDNVLASSRRPALLPYRSPLLDLSHTLTHLPLSLLFPLNAETSILRIPMFEALEFPAKNWRAVPSTLRLEIQSESQMHVYGAKVVFRARFAGLRWVMYNWWGVSGVVFVVGFWGTEMLAAGVAWGVIGLVLAGQAGNGGEDGAEGDGGATRRIKGEVDGEDEYGEGVERMSDTERTFPGVGRGPSVRYEAEVRVKKEEEEEEADEEMGVVVPEHEVKASQADAEDEEDEDADFFLDSGLGTSMESGNASRRDSMRRRRGRVGVREKD</sequence>
<keyword evidence="3" id="KW-0256">Endoplasmic reticulum</keyword>
<evidence type="ECO:0000256" key="6">
    <source>
        <dbReference type="ARBA" id="ARBA00023136"/>
    </source>
</evidence>
<dbReference type="GO" id="GO:0006629">
    <property type="term" value="P:lipid metabolic process"/>
    <property type="evidence" value="ECO:0007669"/>
    <property type="project" value="UniProtKB-KW"/>
</dbReference>
<organism evidence="10 11">
    <name type="scientific">Friedmanniomyces endolithicus</name>
    <dbReference type="NCBI Taxonomy" id="329885"/>
    <lineage>
        <taxon>Eukaryota</taxon>
        <taxon>Fungi</taxon>
        <taxon>Dikarya</taxon>
        <taxon>Ascomycota</taxon>
        <taxon>Pezizomycotina</taxon>
        <taxon>Dothideomycetes</taxon>
        <taxon>Dothideomycetidae</taxon>
        <taxon>Mycosphaerellales</taxon>
        <taxon>Teratosphaeriaceae</taxon>
        <taxon>Friedmanniomyces</taxon>
    </lineage>
</organism>
<comment type="subcellular location">
    <subcellularLocation>
        <location evidence="1">Endoplasmic reticulum membrane</location>
        <topology evidence="1">Multi-pass membrane protein</topology>
    </subcellularLocation>
</comment>
<feature type="compositionally biased region" description="Acidic residues" evidence="7">
    <location>
        <begin position="395"/>
        <end position="406"/>
    </location>
</feature>
<evidence type="ECO:0000313" key="9">
    <source>
        <dbReference type="EMBL" id="KAK0306543.1"/>
    </source>
</evidence>
<name>A0AAN6KQF5_9PEZI</name>
<evidence type="ECO:0000256" key="5">
    <source>
        <dbReference type="ARBA" id="ARBA00023098"/>
    </source>
</evidence>
<reference evidence="9" key="1">
    <citation type="submission" date="2021-12" db="EMBL/GenBank/DDBJ databases">
        <title>Black yeast isolated from Biological Soil Crust.</title>
        <authorList>
            <person name="Kurbessoian T."/>
        </authorList>
    </citation>
    <scope>NUCLEOTIDE SEQUENCE</scope>
    <source>
        <strain evidence="9">CCFEE 5208</strain>
    </source>
</reference>
<evidence type="ECO:0000256" key="7">
    <source>
        <dbReference type="SAM" id="MobiDB-lite"/>
    </source>
</evidence>
<feature type="compositionally biased region" description="Acidic residues" evidence="7">
    <location>
        <begin position="371"/>
        <end position="380"/>
    </location>
</feature>
<evidence type="ECO:0000256" key="3">
    <source>
        <dbReference type="ARBA" id="ARBA00022824"/>
    </source>
</evidence>
<dbReference type="EMBL" id="JASUXU010000103">
    <property type="protein sequence ID" value="KAK0306543.1"/>
    <property type="molecule type" value="Genomic_DNA"/>
</dbReference>
<proteinExistence type="predicted"/>
<keyword evidence="11" id="KW-1185">Reference proteome</keyword>
<accession>A0AAN6KQF5</accession>
<keyword evidence="4 8" id="KW-1133">Transmembrane helix</keyword>
<evidence type="ECO:0000313" key="10">
    <source>
        <dbReference type="EMBL" id="KAK0993551.1"/>
    </source>
</evidence>
<keyword evidence="5" id="KW-0443">Lipid metabolism</keyword>
<comment type="caution">
    <text evidence="10">The sequence shown here is derived from an EMBL/GenBank/DDBJ whole genome shotgun (WGS) entry which is preliminary data.</text>
</comment>
<keyword evidence="2 8" id="KW-0812">Transmembrane</keyword>
<feature type="region of interest" description="Disordered" evidence="7">
    <location>
        <begin position="311"/>
        <end position="330"/>
    </location>
</feature>
<dbReference type="GO" id="GO:0005789">
    <property type="term" value="C:endoplasmic reticulum membrane"/>
    <property type="evidence" value="ECO:0007669"/>
    <property type="project" value="UniProtKB-SubCell"/>
</dbReference>
<dbReference type="Proteomes" id="UP001168146">
    <property type="component" value="Unassembled WGS sequence"/>
</dbReference>
<dbReference type="PANTHER" id="PTHR21212:SF0">
    <property type="entry name" value="SEIPIN"/>
    <property type="match status" value="1"/>
</dbReference>
<feature type="compositionally biased region" description="Gly residues" evidence="7">
    <location>
        <begin position="311"/>
        <end position="321"/>
    </location>
</feature>
<dbReference type="InterPro" id="IPR009617">
    <property type="entry name" value="Seipin"/>
</dbReference>
<evidence type="ECO:0000256" key="8">
    <source>
        <dbReference type="SAM" id="Phobius"/>
    </source>
</evidence>
<evidence type="ECO:0008006" key="12">
    <source>
        <dbReference type="Google" id="ProtNLM"/>
    </source>
</evidence>
<dbReference type="EMBL" id="JAUJLE010000059">
    <property type="protein sequence ID" value="KAK0993551.1"/>
    <property type="molecule type" value="Genomic_DNA"/>
</dbReference>
<dbReference type="Proteomes" id="UP001175353">
    <property type="component" value="Unassembled WGS sequence"/>
</dbReference>
<dbReference type="Pfam" id="PF06775">
    <property type="entry name" value="Seipin"/>
    <property type="match status" value="1"/>
</dbReference>
<evidence type="ECO:0000256" key="1">
    <source>
        <dbReference type="ARBA" id="ARBA00004477"/>
    </source>
</evidence>
<evidence type="ECO:0000256" key="4">
    <source>
        <dbReference type="ARBA" id="ARBA00022989"/>
    </source>
</evidence>
<feature type="compositionally biased region" description="Polar residues" evidence="7">
    <location>
        <begin position="412"/>
        <end position="421"/>
    </location>
</feature>
<dbReference type="GO" id="GO:0140042">
    <property type="term" value="P:lipid droplet formation"/>
    <property type="evidence" value="ECO:0007669"/>
    <property type="project" value="UniProtKB-ARBA"/>
</dbReference>